<keyword evidence="3" id="KW-1185">Reference proteome</keyword>
<name>A0A5B7G5K8_PORTR</name>
<feature type="region of interest" description="Disordered" evidence="1">
    <location>
        <begin position="149"/>
        <end position="202"/>
    </location>
</feature>
<evidence type="ECO:0000313" key="2">
    <source>
        <dbReference type="EMBL" id="MPC51784.1"/>
    </source>
</evidence>
<dbReference type="Proteomes" id="UP000324222">
    <property type="component" value="Unassembled WGS sequence"/>
</dbReference>
<feature type="region of interest" description="Disordered" evidence="1">
    <location>
        <begin position="41"/>
        <end position="62"/>
    </location>
</feature>
<gene>
    <name evidence="2" type="ORF">E2C01_045638</name>
</gene>
<sequence length="202" mass="22699">MAAFTGMVSPSPHQLRPLIRAACAAHWWKLKRSRFYSQSSHLPAASHPRRSATDARQAEHRSRVACRPVISSPLAAHVTRHTLRHFPPVSLVGSFFEHRFRHPFFSKHPGGERETPVPPRPMTVSCFPISYQACWCDHISALLHSLHSSPTPVNDTCESRRGRSGRQAAHQQRTAEAEQRGGVCEARFPEPSWCGQESRLST</sequence>
<dbReference type="EMBL" id="VSRR010010408">
    <property type="protein sequence ID" value="MPC51784.1"/>
    <property type="molecule type" value="Genomic_DNA"/>
</dbReference>
<protein>
    <submittedName>
        <fullName evidence="2">Uncharacterized protein</fullName>
    </submittedName>
</protein>
<feature type="compositionally biased region" description="Basic and acidic residues" evidence="1">
    <location>
        <begin position="51"/>
        <end position="62"/>
    </location>
</feature>
<organism evidence="2 3">
    <name type="scientific">Portunus trituberculatus</name>
    <name type="common">Swimming crab</name>
    <name type="synonym">Neptunus trituberculatus</name>
    <dbReference type="NCBI Taxonomy" id="210409"/>
    <lineage>
        <taxon>Eukaryota</taxon>
        <taxon>Metazoa</taxon>
        <taxon>Ecdysozoa</taxon>
        <taxon>Arthropoda</taxon>
        <taxon>Crustacea</taxon>
        <taxon>Multicrustacea</taxon>
        <taxon>Malacostraca</taxon>
        <taxon>Eumalacostraca</taxon>
        <taxon>Eucarida</taxon>
        <taxon>Decapoda</taxon>
        <taxon>Pleocyemata</taxon>
        <taxon>Brachyura</taxon>
        <taxon>Eubrachyura</taxon>
        <taxon>Portunoidea</taxon>
        <taxon>Portunidae</taxon>
        <taxon>Portuninae</taxon>
        <taxon>Portunus</taxon>
    </lineage>
</organism>
<evidence type="ECO:0000313" key="3">
    <source>
        <dbReference type="Proteomes" id="UP000324222"/>
    </source>
</evidence>
<proteinExistence type="predicted"/>
<comment type="caution">
    <text evidence="2">The sequence shown here is derived from an EMBL/GenBank/DDBJ whole genome shotgun (WGS) entry which is preliminary data.</text>
</comment>
<accession>A0A5B7G5K8</accession>
<evidence type="ECO:0000256" key="1">
    <source>
        <dbReference type="SAM" id="MobiDB-lite"/>
    </source>
</evidence>
<reference evidence="2 3" key="1">
    <citation type="submission" date="2019-05" db="EMBL/GenBank/DDBJ databases">
        <title>Another draft genome of Portunus trituberculatus and its Hox gene families provides insights of decapod evolution.</title>
        <authorList>
            <person name="Jeong J.-H."/>
            <person name="Song I."/>
            <person name="Kim S."/>
            <person name="Choi T."/>
            <person name="Kim D."/>
            <person name="Ryu S."/>
            <person name="Kim W."/>
        </authorList>
    </citation>
    <scope>NUCLEOTIDE SEQUENCE [LARGE SCALE GENOMIC DNA]</scope>
    <source>
        <tissue evidence="2">Muscle</tissue>
    </source>
</reference>
<dbReference type="AlphaFoldDB" id="A0A5B7G5K8"/>